<sequence length="182" mass="18190">MRSIAAAVFVGVLMGAPVTAGVATESRYTPVDPSTATLAGSAVAMECRSGDPWLDYRVQLTAADDESVAATALLVVESGGRTETVSLGEVTEGTTSGEVRVPADAAALAAADPSASATIQLEPSGAPALRVPLASSACAMAALPVTLPFTGLEPWVPALGAVGVALLAAGIAVSMLRRRRES</sequence>
<evidence type="ECO:0000256" key="1">
    <source>
        <dbReference type="SAM" id="Phobius"/>
    </source>
</evidence>
<keyword evidence="1" id="KW-0812">Transmembrane</keyword>
<keyword evidence="1" id="KW-0472">Membrane</keyword>
<gene>
    <name evidence="3" type="ORF">E4K62_03330</name>
</gene>
<evidence type="ECO:0000313" key="3">
    <source>
        <dbReference type="EMBL" id="QBR87812.1"/>
    </source>
</evidence>
<accession>A0ABX5SPR7</accession>
<keyword evidence="1" id="KW-1133">Transmembrane helix</keyword>
<keyword evidence="4" id="KW-1185">Reference proteome</keyword>
<feature type="signal peptide" evidence="2">
    <location>
        <begin position="1"/>
        <end position="20"/>
    </location>
</feature>
<evidence type="ECO:0000313" key="4">
    <source>
        <dbReference type="Proteomes" id="UP000295748"/>
    </source>
</evidence>
<feature type="transmembrane region" description="Helical" evidence="1">
    <location>
        <begin position="155"/>
        <end position="176"/>
    </location>
</feature>
<protein>
    <recommendedName>
        <fullName evidence="5">Cell wall protein</fullName>
    </recommendedName>
</protein>
<name>A0ABX5SPR7_9MICO</name>
<organism evidence="3 4">
    <name type="scientific">Microbacterium wangchenii</name>
    <dbReference type="NCBI Taxonomy" id="2541726"/>
    <lineage>
        <taxon>Bacteria</taxon>
        <taxon>Bacillati</taxon>
        <taxon>Actinomycetota</taxon>
        <taxon>Actinomycetes</taxon>
        <taxon>Micrococcales</taxon>
        <taxon>Microbacteriaceae</taxon>
        <taxon>Microbacterium</taxon>
    </lineage>
</organism>
<dbReference type="Proteomes" id="UP000295748">
    <property type="component" value="Chromosome"/>
</dbReference>
<evidence type="ECO:0000256" key="2">
    <source>
        <dbReference type="SAM" id="SignalP"/>
    </source>
</evidence>
<feature type="chain" id="PRO_5045265242" description="Cell wall protein" evidence="2">
    <location>
        <begin position="21"/>
        <end position="182"/>
    </location>
</feature>
<reference evidence="3 4" key="1">
    <citation type="submission" date="2019-03" db="EMBL/GenBank/DDBJ databases">
        <authorList>
            <person name="Dong K."/>
        </authorList>
    </citation>
    <scope>NUCLEOTIDE SEQUENCE [LARGE SCALE GENOMIC DNA]</scope>
    <source>
        <strain evidence="4">dk512</strain>
    </source>
</reference>
<keyword evidence="2" id="KW-0732">Signal</keyword>
<dbReference type="EMBL" id="CP038266">
    <property type="protein sequence ID" value="QBR87812.1"/>
    <property type="molecule type" value="Genomic_DNA"/>
</dbReference>
<evidence type="ECO:0008006" key="5">
    <source>
        <dbReference type="Google" id="ProtNLM"/>
    </source>
</evidence>
<dbReference type="RefSeq" id="WP_135063532.1">
    <property type="nucleotide sequence ID" value="NZ_CP038266.1"/>
</dbReference>
<proteinExistence type="predicted"/>